<evidence type="ECO:0000313" key="2">
    <source>
        <dbReference type="Proteomes" id="UP001174936"/>
    </source>
</evidence>
<dbReference type="AlphaFoldDB" id="A0AA39YMC1"/>
<protein>
    <submittedName>
        <fullName evidence="1">Uncharacterized protein</fullName>
    </submittedName>
</protein>
<gene>
    <name evidence="1" type="ORF">B0T16DRAFT_384025</name>
</gene>
<accession>A0AA39YMC1</accession>
<name>A0AA39YMC1_9PEZI</name>
<keyword evidence="2" id="KW-1185">Reference proteome</keyword>
<reference evidence="1" key="1">
    <citation type="submission" date="2023-06" db="EMBL/GenBank/DDBJ databases">
        <title>Genome-scale phylogeny and comparative genomics of the fungal order Sordariales.</title>
        <authorList>
            <consortium name="Lawrence Berkeley National Laboratory"/>
            <person name="Hensen N."/>
            <person name="Bonometti L."/>
            <person name="Westerberg I."/>
            <person name="Brannstrom I.O."/>
            <person name="Guillou S."/>
            <person name="Cros-Aarteil S."/>
            <person name="Calhoun S."/>
            <person name="Haridas S."/>
            <person name="Kuo A."/>
            <person name="Mondo S."/>
            <person name="Pangilinan J."/>
            <person name="Riley R."/>
            <person name="Labutti K."/>
            <person name="Andreopoulos B."/>
            <person name="Lipzen A."/>
            <person name="Chen C."/>
            <person name="Yanf M."/>
            <person name="Daum C."/>
            <person name="Ng V."/>
            <person name="Clum A."/>
            <person name="Steindorff A."/>
            <person name="Ohm R."/>
            <person name="Martin F."/>
            <person name="Silar P."/>
            <person name="Natvig D."/>
            <person name="Lalanne C."/>
            <person name="Gautier V."/>
            <person name="Ament-Velasquez S.L."/>
            <person name="Kruys A."/>
            <person name="Hutchinson M.I."/>
            <person name="Powell A.J."/>
            <person name="Barry K."/>
            <person name="Miller A.N."/>
            <person name="Grigoriev I.V."/>
            <person name="Debuchy R."/>
            <person name="Gladieux P."/>
            <person name="Thoren M.H."/>
            <person name="Johannesson H."/>
        </authorList>
    </citation>
    <scope>NUCLEOTIDE SEQUENCE</scope>
    <source>
        <strain evidence="1">SMH2532-1</strain>
    </source>
</reference>
<sequence length="362" mass="39955">MPPAALLGAPTTGTITPETLTVRWCANDRLALGTLTGTPFPNLAAIKVGNVPAGCSASSFRCEMITYSVPDDDSPGEEVDAACLDGVEPTAFIRNTEDPRWPVKIEWGNFRILVKGRYFVLVTVYAATNSEQTEWKCASLNSEIFVVRDAAGDGITFSYLKHVTLLTLAQARLSPCSGFAQAGSPLPSRQQRSLPHRFISSRKGPGISPIILTVFPLTCKMSVSSEVPTLRTATPDLFEISWCEPLKMQDGASAGAPFPTCPAVKFRESALPPGCRHFRCQITVVKPNGEYLDVEHTAGYKPTTKWAHQDEGDGWLKIEWRDFRIMVAGVYYLRVRVYAAENHEQTEWWYGDVESGEFLIRD</sequence>
<comment type="caution">
    <text evidence="1">The sequence shown here is derived from an EMBL/GenBank/DDBJ whole genome shotgun (WGS) entry which is preliminary data.</text>
</comment>
<dbReference type="EMBL" id="JAULSV010000001">
    <property type="protein sequence ID" value="KAK0655059.1"/>
    <property type="molecule type" value="Genomic_DNA"/>
</dbReference>
<evidence type="ECO:0000313" key="1">
    <source>
        <dbReference type="EMBL" id="KAK0655059.1"/>
    </source>
</evidence>
<proteinExistence type="predicted"/>
<organism evidence="1 2">
    <name type="scientific">Cercophora newfieldiana</name>
    <dbReference type="NCBI Taxonomy" id="92897"/>
    <lineage>
        <taxon>Eukaryota</taxon>
        <taxon>Fungi</taxon>
        <taxon>Dikarya</taxon>
        <taxon>Ascomycota</taxon>
        <taxon>Pezizomycotina</taxon>
        <taxon>Sordariomycetes</taxon>
        <taxon>Sordariomycetidae</taxon>
        <taxon>Sordariales</taxon>
        <taxon>Lasiosphaeriaceae</taxon>
        <taxon>Cercophora</taxon>
    </lineage>
</organism>
<dbReference type="Proteomes" id="UP001174936">
    <property type="component" value="Unassembled WGS sequence"/>
</dbReference>